<keyword evidence="4 6" id="KW-0964">Secreted</keyword>
<protein>
    <recommendedName>
        <fullName evidence="6">S-protein homolog</fullName>
    </recommendedName>
</protein>
<evidence type="ECO:0000256" key="3">
    <source>
        <dbReference type="ARBA" id="ARBA00022471"/>
    </source>
</evidence>
<name>B9S578_RICCO</name>
<evidence type="ECO:0000256" key="2">
    <source>
        <dbReference type="ARBA" id="ARBA00005581"/>
    </source>
</evidence>
<comment type="subcellular location">
    <subcellularLocation>
        <location evidence="1 6">Secreted</location>
    </subcellularLocation>
</comment>
<dbReference type="OrthoDB" id="1727555at2759"/>
<dbReference type="eggNOG" id="ENOG502SQIK">
    <property type="taxonomic scope" value="Eukaryota"/>
</dbReference>
<dbReference type="InterPro" id="IPR010264">
    <property type="entry name" value="Self-incomp_S1"/>
</dbReference>
<evidence type="ECO:0000313" key="8">
    <source>
        <dbReference type="Proteomes" id="UP000008311"/>
    </source>
</evidence>
<evidence type="ECO:0000256" key="4">
    <source>
        <dbReference type="ARBA" id="ARBA00022525"/>
    </source>
</evidence>
<dbReference type="Proteomes" id="UP000008311">
    <property type="component" value="Unassembled WGS sequence"/>
</dbReference>
<evidence type="ECO:0000256" key="6">
    <source>
        <dbReference type="RuleBase" id="RU367044"/>
    </source>
</evidence>
<dbReference type="AlphaFoldDB" id="B9S578"/>
<evidence type="ECO:0000313" key="7">
    <source>
        <dbReference type="EMBL" id="EEF41298.1"/>
    </source>
</evidence>
<sequence length="149" mass="17471">MSSFILNLKFLFIFVLAMSFFVTSNSCKLFRKFHVHVVNGLSRNKILQIHCKSADNDLGAHSLAKGREFSWSFRINFILTTLYWCHMAPDDHSHVDLKVFWDSQYLFERCGGAQQCIWTAKDDGVYLRNIPKNTDEFQHKWESAKLNPY</sequence>
<accession>B9S578</accession>
<comment type="similarity">
    <text evidence="2 6">Belongs to the plant self-incompatibility (S1) protein family.</text>
</comment>
<proteinExistence type="inferred from homology"/>
<reference evidence="8" key="1">
    <citation type="journal article" date="2010" name="Nat. Biotechnol.">
        <title>Draft genome sequence of the oilseed species Ricinus communis.</title>
        <authorList>
            <person name="Chan A.P."/>
            <person name="Crabtree J."/>
            <person name="Zhao Q."/>
            <person name="Lorenzi H."/>
            <person name="Orvis J."/>
            <person name="Puiu D."/>
            <person name="Melake-Berhan A."/>
            <person name="Jones K.M."/>
            <person name="Redman J."/>
            <person name="Chen G."/>
            <person name="Cahoon E.B."/>
            <person name="Gedil M."/>
            <person name="Stanke M."/>
            <person name="Haas B.J."/>
            <person name="Wortman J.R."/>
            <person name="Fraser-Liggett C.M."/>
            <person name="Ravel J."/>
            <person name="Rabinowicz P.D."/>
        </authorList>
    </citation>
    <scope>NUCLEOTIDE SEQUENCE [LARGE SCALE GENOMIC DNA]</scope>
    <source>
        <strain evidence="8">cv. Hale</strain>
    </source>
</reference>
<dbReference type="InParanoid" id="B9S578"/>
<keyword evidence="5" id="KW-0732">Signal</keyword>
<keyword evidence="8" id="KW-1185">Reference proteome</keyword>
<keyword evidence="3 6" id="KW-0713">Self-incompatibility</keyword>
<dbReference type="EMBL" id="EQ973868">
    <property type="protein sequence ID" value="EEF41298.1"/>
    <property type="molecule type" value="Genomic_DNA"/>
</dbReference>
<dbReference type="GO" id="GO:0005576">
    <property type="term" value="C:extracellular region"/>
    <property type="evidence" value="ECO:0007669"/>
    <property type="project" value="UniProtKB-SubCell"/>
</dbReference>
<dbReference type="PANTHER" id="PTHR31232:SF156">
    <property type="entry name" value="PLANT SELF-INCOMPATIBILITY PROTEIN S1 FAMILY-RELATED"/>
    <property type="match status" value="1"/>
</dbReference>
<dbReference type="GO" id="GO:0060320">
    <property type="term" value="P:rejection of self pollen"/>
    <property type="evidence" value="ECO:0007669"/>
    <property type="project" value="UniProtKB-KW"/>
</dbReference>
<organism evidence="7 8">
    <name type="scientific">Ricinus communis</name>
    <name type="common">Castor bean</name>
    <dbReference type="NCBI Taxonomy" id="3988"/>
    <lineage>
        <taxon>Eukaryota</taxon>
        <taxon>Viridiplantae</taxon>
        <taxon>Streptophyta</taxon>
        <taxon>Embryophyta</taxon>
        <taxon>Tracheophyta</taxon>
        <taxon>Spermatophyta</taxon>
        <taxon>Magnoliopsida</taxon>
        <taxon>eudicotyledons</taxon>
        <taxon>Gunneridae</taxon>
        <taxon>Pentapetalae</taxon>
        <taxon>rosids</taxon>
        <taxon>fabids</taxon>
        <taxon>Malpighiales</taxon>
        <taxon>Euphorbiaceae</taxon>
        <taxon>Acalyphoideae</taxon>
        <taxon>Acalypheae</taxon>
        <taxon>Ricinus</taxon>
    </lineage>
</organism>
<gene>
    <name evidence="7" type="ORF">RCOM_1722290</name>
</gene>
<dbReference type="Pfam" id="PF05938">
    <property type="entry name" value="Self-incomp_S1"/>
    <property type="match status" value="1"/>
</dbReference>
<dbReference type="PANTHER" id="PTHR31232">
    <property type="match status" value="1"/>
</dbReference>
<evidence type="ECO:0000256" key="1">
    <source>
        <dbReference type="ARBA" id="ARBA00004613"/>
    </source>
</evidence>
<dbReference type="KEGG" id="rcu:8262774"/>
<evidence type="ECO:0000256" key="5">
    <source>
        <dbReference type="ARBA" id="ARBA00022729"/>
    </source>
</evidence>